<evidence type="ECO:0000256" key="5">
    <source>
        <dbReference type="ARBA" id="ARBA00013194"/>
    </source>
</evidence>
<dbReference type="OrthoDB" id="193499at2759"/>
<dbReference type="RefSeq" id="XP_019041460.1">
    <property type="nucleotide sequence ID" value="XM_019184047.1"/>
</dbReference>
<dbReference type="Proteomes" id="UP000094112">
    <property type="component" value="Unassembled WGS sequence"/>
</dbReference>
<evidence type="ECO:0000256" key="4">
    <source>
        <dbReference type="ARBA" id="ARBA00010898"/>
    </source>
</evidence>
<organism evidence="14 15">
    <name type="scientific">Wickerhamomyces anomalus (strain ATCC 58044 / CBS 1984 / NCYC 433 / NRRL Y-366-8)</name>
    <name type="common">Yeast</name>
    <name type="synonym">Hansenula anomala</name>
    <dbReference type="NCBI Taxonomy" id="683960"/>
    <lineage>
        <taxon>Eukaryota</taxon>
        <taxon>Fungi</taxon>
        <taxon>Dikarya</taxon>
        <taxon>Ascomycota</taxon>
        <taxon>Saccharomycotina</taxon>
        <taxon>Saccharomycetes</taxon>
        <taxon>Phaffomycetales</taxon>
        <taxon>Wickerhamomycetaceae</taxon>
        <taxon>Wickerhamomyces</taxon>
    </lineage>
</organism>
<dbReference type="Gene3D" id="2.40.100.10">
    <property type="entry name" value="Cyclophilin-like"/>
    <property type="match status" value="1"/>
</dbReference>
<dbReference type="SUPFAM" id="SSF48452">
    <property type="entry name" value="TPR-like"/>
    <property type="match status" value="1"/>
</dbReference>
<dbReference type="GO" id="GO:0003755">
    <property type="term" value="F:peptidyl-prolyl cis-trans isomerase activity"/>
    <property type="evidence" value="ECO:0007669"/>
    <property type="project" value="UniProtKB-KW"/>
</dbReference>
<evidence type="ECO:0000256" key="10">
    <source>
        <dbReference type="ARBA" id="ARBA00023235"/>
    </source>
</evidence>
<dbReference type="GO" id="GO:0051082">
    <property type="term" value="F:unfolded protein binding"/>
    <property type="evidence" value="ECO:0007669"/>
    <property type="project" value="EnsemblFungi"/>
</dbReference>
<dbReference type="PROSITE" id="PS50293">
    <property type="entry name" value="TPR_REGION"/>
    <property type="match status" value="1"/>
</dbReference>
<dbReference type="GO" id="GO:0043022">
    <property type="term" value="F:ribosome binding"/>
    <property type="evidence" value="ECO:0007669"/>
    <property type="project" value="EnsemblFungi"/>
</dbReference>
<dbReference type="GO" id="GO:0016018">
    <property type="term" value="F:cyclosporin A binding"/>
    <property type="evidence" value="ECO:0007669"/>
    <property type="project" value="TreeGrafter"/>
</dbReference>
<dbReference type="CDD" id="cd01926">
    <property type="entry name" value="cyclophilin_ABH_like"/>
    <property type="match status" value="1"/>
</dbReference>
<dbReference type="FunFam" id="1.25.40.10:FF:000029">
    <property type="entry name" value="peptidyl-prolyl cis-trans isomerase D"/>
    <property type="match status" value="1"/>
</dbReference>
<dbReference type="STRING" id="683960.A0A1E3PA20"/>
<keyword evidence="7" id="KW-0677">Repeat</keyword>
<dbReference type="InterPro" id="IPR029000">
    <property type="entry name" value="Cyclophilin-like_dom_sf"/>
</dbReference>
<evidence type="ECO:0000256" key="2">
    <source>
        <dbReference type="ARBA" id="ARBA00002388"/>
    </source>
</evidence>
<keyword evidence="8 11" id="KW-0802">TPR repeat</keyword>
<reference evidence="14 15" key="1">
    <citation type="journal article" date="2016" name="Proc. Natl. Acad. Sci. U.S.A.">
        <title>Comparative genomics of biotechnologically important yeasts.</title>
        <authorList>
            <person name="Riley R."/>
            <person name="Haridas S."/>
            <person name="Wolfe K.H."/>
            <person name="Lopes M.R."/>
            <person name="Hittinger C.T."/>
            <person name="Goeker M."/>
            <person name="Salamov A.A."/>
            <person name="Wisecaver J.H."/>
            <person name="Long T.M."/>
            <person name="Calvey C.H."/>
            <person name="Aerts A.L."/>
            <person name="Barry K.W."/>
            <person name="Choi C."/>
            <person name="Clum A."/>
            <person name="Coughlan A.Y."/>
            <person name="Deshpande S."/>
            <person name="Douglass A.P."/>
            <person name="Hanson S.J."/>
            <person name="Klenk H.-P."/>
            <person name="LaButti K.M."/>
            <person name="Lapidus A."/>
            <person name="Lindquist E.A."/>
            <person name="Lipzen A.M."/>
            <person name="Meier-Kolthoff J.P."/>
            <person name="Ohm R.A."/>
            <person name="Otillar R.P."/>
            <person name="Pangilinan J.L."/>
            <person name="Peng Y."/>
            <person name="Rokas A."/>
            <person name="Rosa C.A."/>
            <person name="Scheuner C."/>
            <person name="Sibirny A.A."/>
            <person name="Slot J.C."/>
            <person name="Stielow J.B."/>
            <person name="Sun H."/>
            <person name="Kurtzman C.P."/>
            <person name="Blackwell M."/>
            <person name="Grigoriev I.V."/>
            <person name="Jeffries T.W."/>
        </authorList>
    </citation>
    <scope>NUCLEOTIDE SEQUENCE [LARGE SCALE GENOMIC DNA]</scope>
    <source>
        <strain evidence="15">ATCC 58044 / CBS 1984 / NCYC 433 / NRRL Y-366-8</strain>
    </source>
</reference>
<dbReference type="GeneID" id="30201293"/>
<dbReference type="EMBL" id="KV454208">
    <property type="protein sequence ID" value="ODQ62253.1"/>
    <property type="molecule type" value="Genomic_DNA"/>
</dbReference>
<feature type="region of interest" description="Disordered" evidence="12">
    <location>
        <begin position="1"/>
        <end position="33"/>
    </location>
</feature>
<dbReference type="Pfam" id="PF00515">
    <property type="entry name" value="TPR_1"/>
    <property type="match status" value="1"/>
</dbReference>
<keyword evidence="9" id="KW-0697">Rotamase</keyword>
<gene>
    <name evidence="14" type="ORF">WICANDRAFT_66542</name>
</gene>
<feature type="repeat" description="TPR" evidence="11">
    <location>
        <begin position="389"/>
        <end position="422"/>
    </location>
</feature>
<evidence type="ECO:0000259" key="13">
    <source>
        <dbReference type="PROSITE" id="PS50072"/>
    </source>
</evidence>
<keyword evidence="10" id="KW-0413">Isomerase</keyword>
<dbReference type="InterPro" id="IPR011990">
    <property type="entry name" value="TPR-like_helical_dom_sf"/>
</dbReference>
<evidence type="ECO:0000256" key="12">
    <source>
        <dbReference type="SAM" id="MobiDB-lite"/>
    </source>
</evidence>
<keyword evidence="15" id="KW-1185">Reference proteome</keyword>
<dbReference type="PROSITE" id="PS50005">
    <property type="entry name" value="TPR"/>
    <property type="match status" value="1"/>
</dbReference>
<comment type="similarity">
    <text evidence="4">Belongs to the cyclophilin-type PPIase family. PPIase D subfamily.</text>
</comment>
<accession>A0A1E3PA20</accession>
<dbReference type="InterPro" id="IPR020892">
    <property type="entry name" value="Cyclophilin-type_PPIase_CS"/>
</dbReference>
<dbReference type="FunFam" id="2.40.100.10:FF:000009">
    <property type="entry name" value="Peptidyl-prolyl cis-trans isomerase D"/>
    <property type="match status" value="1"/>
</dbReference>
<evidence type="ECO:0000256" key="7">
    <source>
        <dbReference type="ARBA" id="ARBA00022737"/>
    </source>
</evidence>
<evidence type="ECO:0000313" key="14">
    <source>
        <dbReference type="EMBL" id="ODQ62253.1"/>
    </source>
</evidence>
<evidence type="ECO:0000256" key="11">
    <source>
        <dbReference type="PROSITE-ProRule" id="PRU00339"/>
    </source>
</evidence>
<dbReference type="GO" id="GO:0042026">
    <property type="term" value="P:protein refolding"/>
    <property type="evidence" value="ECO:0007669"/>
    <property type="project" value="EnsemblFungi"/>
</dbReference>
<dbReference type="Gene3D" id="1.25.40.10">
    <property type="entry name" value="Tetratricopeptide repeat domain"/>
    <property type="match status" value="1"/>
</dbReference>
<dbReference type="SUPFAM" id="SSF50891">
    <property type="entry name" value="Cyclophilin-like"/>
    <property type="match status" value="1"/>
</dbReference>
<evidence type="ECO:0000256" key="9">
    <source>
        <dbReference type="ARBA" id="ARBA00023110"/>
    </source>
</evidence>
<name>A0A1E3PA20_WICAA</name>
<dbReference type="GO" id="GO:0005737">
    <property type="term" value="C:cytoplasm"/>
    <property type="evidence" value="ECO:0007669"/>
    <property type="project" value="UniProtKB-SubCell"/>
</dbReference>
<protein>
    <recommendedName>
        <fullName evidence="5">peptidylprolyl isomerase</fullName>
        <ecNumber evidence="5">5.2.1.8</ecNumber>
    </recommendedName>
</protein>
<feature type="compositionally biased region" description="Basic and acidic residues" evidence="12">
    <location>
        <begin position="1"/>
        <end position="12"/>
    </location>
</feature>
<dbReference type="PROSITE" id="PS00170">
    <property type="entry name" value="CSA_PPIASE_1"/>
    <property type="match status" value="1"/>
</dbReference>
<comment type="subcellular location">
    <subcellularLocation>
        <location evidence="3">Cytoplasm</location>
    </subcellularLocation>
</comment>
<evidence type="ECO:0000256" key="8">
    <source>
        <dbReference type="ARBA" id="ARBA00022803"/>
    </source>
</evidence>
<keyword evidence="6" id="KW-0963">Cytoplasm</keyword>
<dbReference type="InterPro" id="IPR002130">
    <property type="entry name" value="Cyclophilin-type_PPIase_dom"/>
</dbReference>
<dbReference type="PROSITE" id="PS50072">
    <property type="entry name" value="CSA_PPIASE_2"/>
    <property type="match status" value="1"/>
</dbReference>
<evidence type="ECO:0000313" key="15">
    <source>
        <dbReference type="Proteomes" id="UP000094112"/>
    </source>
</evidence>
<feature type="domain" description="PPIase cyclophilin-type" evidence="13">
    <location>
        <begin position="93"/>
        <end position="257"/>
    </location>
</feature>
<dbReference type="SMART" id="SM00028">
    <property type="entry name" value="TPR"/>
    <property type="match status" value="3"/>
</dbReference>
<dbReference type="PANTHER" id="PTHR11071:SF561">
    <property type="entry name" value="PEPTIDYL-PROLYL CIS-TRANS ISOMERASE D-RELATED"/>
    <property type="match status" value="1"/>
</dbReference>
<proteinExistence type="inferred from homology"/>
<dbReference type="Pfam" id="PF00160">
    <property type="entry name" value="Pro_isomerase"/>
    <property type="match status" value="1"/>
</dbReference>
<evidence type="ECO:0000256" key="1">
    <source>
        <dbReference type="ARBA" id="ARBA00000971"/>
    </source>
</evidence>
<sequence length="452" mass="50337">MAIEDTQPKRAEEDVEEDDDDDEPDEWDQRINKTGCADENLKLQLCHADTGDWRQCTKEKIHLHEETTDQPKQSQSLISIVSKMSTEERPRVFFDISIGGEPKGRAVFELFTDIVPKTAENFRALATGEKGVGNAGVPLSFKGSKFHRVIKDFMIQGGDFTAGNGTGGESIYGEKFEDENFTVLHEKPFLLSMANAGPNTNGSQFFVTTVPTPHLNGKHVVFGRLLSGKSVIRAVERTATDQGDKPLKDVEIVDCGELPSDYVIEPSVPKDDGTGDIYEEVLADNDNVDVNDPESVFKAINELKDIGTKLFKEKDLTKAFQKYSKAASYLEEYFPDDLSEENLDQLNKLKVSVNLNVALVGLKINKFDETVKAATTVLEQDKVDDKSKAKALYRRGSAYLSLKNEEKALKDLNEALKLSPSDGAIIKAINDVKKIEQDRIAREKKAFSKMFK</sequence>
<feature type="compositionally biased region" description="Acidic residues" evidence="12">
    <location>
        <begin position="13"/>
        <end position="26"/>
    </location>
</feature>
<dbReference type="PANTHER" id="PTHR11071">
    <property type="entry name" value="PEPTIDYL-PROLYL CIS-TRANS ISOMERASE"/>
    <property type="match status" value="1"/>
</dbReference>
<comment type="catalytic activity">
    <reaction evidence="1">
        <text>[protein]-peptidylproline (omega=180) = [protein]-peptidylproline (omega=0)</text>
        <dbReference type="Rhea" id="RHEA:16237"/>
        <dbReference type="Rhea" id="RHEA-COMP:10747"/>
        <dbReference type="Rhea" id="RHEA-COMP:10748"/>
        <dbReference type="ChEBI" id="CHEBI:83833"/>
        <dbReference type="ChEBI" id="CHEBI:83834"/>
        <dbReference type="EC" id="5.2.1.8"/>
    </reaction>
</comment>
<evidence type="ECO:0000256" key="6">
    <source>
        <dbReference type="ARBA" id="ARBA00022490"/>
    </source>
</evidence>
<dbReference type="PRINTS" id="PR00153">
    <property type="entry name" value="CSAPPISMRASE"/>
</dbReference>
<dbReference type="InterPro" id="IPR019734">
    <property type="entry name" value="TPR_rpt"/>
</dbReference>
<comment type="function">
    <text evidence="2">PPIases accelerate the folding of proteins. It catalyzes the cis-trans isomerization of proline imidic peptide bonds in oligopeptides.</text>
</comment>
<evidence type="ECO:0000256" key="3">
    <source>
        <dbReference type="ARBA" id="ARBA00004496"/>
    </source>
</evidence>
<dbReference type="EC" id="5.2.1.8" evidence="5"/>
<dbReference type="AlphaFoldDB" id="A0A1E3PA20"/>